<organism evidence="2 3">
    <name type="scientific">Streptomyces hyaluromycini</name>
    <dbReference type="NCBI Taxonomy" id="1377993"/>
    <lineage>
        <taxon>Bacteria</taxon>
        <taxon>Bacillati</taxon>
        <taxon>Actinomycetota</taxon>
        <taxon>Actinomycetes</taxon>
        <taxon>Kitasatosporales</taxon>
        <taxon>Streptomycetaceae</taxon>
        <taxon>Streptomyces</taxon>
    </lineage>
</organism>
<gene>
    <name evidence="2" type="ORF">ABT404_13610</name>
</gene>
<reference evidence="2 3" key="1">
    <citation type="submission" date="2024-06" db="EMBL/GenBank/DDBJ databases">
        <title>The Natural Products Discovery Center: Release of the First 8490 Sequenced Strains for Exploring Actinobacteria Biosynthetic Diversity.</title>
        <authorList>
            <person name="Kalkreuter E."/>
            <person name="Kautsar S.A."/>
            <person name="Yang D."/>
            <person name="Bader C.D."/>
            <person name="Teijaro C.N."/>
            <person name="Fluegel L."/>
            <person name="Davis C.M."/>
            <person name="Simpson J.R."/>
            <person name="Lauterbach L."/>
            <person name="Steele A.D."/>
            <person name="Gui C."/>
            <person name="Meng S."/>
            <person name="Li G."/>
            <person name="Viehrig K."/>
            <person name="Ye F."/>
            <person name="Su P."/>
            <person name="Kiefer A.F."/>
            <person name="Nichols A."/>
            <person name="Cepeda A.J."/>
            <person name="Yan W."/>
            <person name="Fan B."/>
            <person name="Jiang Y."/>
            <person name="Adhikari A."/>
            <person name="Zheng C.-J."/>
            <person name="Schuster L."/>
            <person name="Cowan T.M."/>
            <person name="Smanski M.J."/>
            <person name="Chevrette M.G."/>
            <person name="De Carvalho L.P.S."/>
            <person name="Shen B."/>
        </authorList>
    </citation>
    <scope>NUCLEOTIDE SEQUENCE [LARGE SCALE GENOMIC DNA]</scope>
    <source>
        <strain evidence="2 3">NPDC000234</strain>
    </source>
</reference>
<dbReference type="Proteomes" id="UP001474181">
    <property type="component" value="Unassembled WGS sequence"/>
</dbReference>
<keyword evidence="1" id="KW-0732">Signal</keyword>
<keyword evidence="3" id="KW-1185">Reference proteome</keyword>
<evidence type="ECO:0008006" key="4">
    <source>
        <dbReference type="Google" id="ProtNLM"/>
    </source>
</evidence>
<protein>
    <recommendedName>
        <fullName evidence="4">Secreted protein</fullName>
    </recommendedName>
</protein>
<dbReference type="RefSeq" id="WP_350780569.1">
    <property type="nucleotide sequence ID" value="NZ_JBEPEK010000077.1"/>
</dbReference>
<feature type="chain" id="PRO_5046318023" description="Secreted protein" evidence="1">
    <location>
        <begin position="28"/>
        <end position="151"/>
    </location>
</feature>
<evidence type="ECO:0000256" key="1">
    <source>
        <dbReference type="SAM" id="SignalP"/>
    </source>
</evidence>
<name>A0ABV1WUS5_9ACTN</name>
<evidence type="ECO:0000313" key="2">
    <source>
        <dbReference type="EMBL" id="MER7180492.1"/>
    </source>
</evidence>
<accession>A0ABV1WUS5</accession>
<evidence type="ECO:0000313" key="3">
    <source>
        <dbReference type="Proteomes" id="UP001474181"/>
    </source>
</evidence>
<feature type="signal peptide" evidence="1">
    <location>
        <begin position="1"/>
        <end position="27"/>
    </location>
</feature>
<sequence>MRRPVVGTAIGLGAALLLTAGMTTASATPPTPPASRASVQHPVLVDCLWHQRFRPTDFLLACGDGNSILTGMHWTQWNDDTAVAQGVNAVNDCKPYCAAGKFHKYPVTVRLDRPTAWTKHPNVQHFTRLNLTYPGARPEGYTQVMSYPMWN</sequence>
<comment type="caution">
    <text evidence="2">The sequence shown here is derived from an EMBL/GenBank/DDBJ whole genome shotgun (WGS) entry which is preliminary data.</text>
</comment>
<dbReference type="EMBL" id="JBEPEK010000077">
    <property type="protein sequence ID" value="MER7180492.1"/>
    <property type="molecule type" value="Genomic_DNA"/>
</dbReference>
<proteinExistence type="predicted"/>